<dbReference type="AlphaFoldDB" id="A0A1J1HEL7"/>
<dbReference type="SUPFAM" id="SSF51735">
    <property type="entry name" value="NAD(P)-binding Rossmann-fold domains"/>
    <property type="match status" value="2"/>
</dbReference>
<evidence type="ECO:0000256" key="4">
    <source>
        <dbReference type="ARBA" id="ARBA00038984"/>
    </source>
</evidence>
<evidence type="ECO:0000256" key="8">
    <source>
        <dbReference type="ARBA" id="ARBA00043025"/>
    </source>
</evidence>
<dbReference type="GO" id="GO:0000166">
    <property type="term" value="F:nucleotide binding"/>
    <property type="evidence" value="ECO:0007669"/>
    <property type="project" value="InterPro"/>
</dbReference>
<dbReference type="SUPFAM" id="SSF55347">
    <property type="entry name" value="Glyceraldehyde-3-phosphate dehydrogenase-like, C-terminal domain"/>
    <property type="match status" value="2"/>
</dbReference>
<dbReference type="PANTHER" id="PTHR22604">
    <property type="entry name" value="OXIDOREDUCTASES"/>
    <property type="match status" value="1"/>
</dbReference>
<dbReference type="GO" id="GO:0047837">
    <property type="term" value="F:D-xylose 1-dehydrogenase (NADP+) activity"/>
    <property type="evidence" value="ECO:0007669"/>
    <property type="project" value="UniProtKB-EC"/>
</dbReference>
<evidence type="ECO:0000256" key="10">
    <source>
        <dbReference type="ARBA" id="ARBA00049233"/>
    </source>
</evidence>
<comment type="catalytic activity">
    <reaction evidence="9">
        <text>(1R,2R)-1,2-dihydrobenzene-1,2-diol + NADP(+) = catechol + NADPH + H(+)</text>
        <dbReference type="Rhea" id="RHEA:16729"/>
        <dbReference type="ChEBI" id="CHEBI:10702"/>
        <dbReference type="ChEBI" id="CHEBI:15378"/>
        <dbReference type="ChEBI" id="CHEBI:18135"/>
        <dbReference type="ChEBI" id="CHEBI:57783"/>
        <dbReference type="ChEBI" id="CHEBI:58349"/>
        <dbReference type="EC" id="1.3.1.20"/>
    </reaction>
</comment>
<evidence type="ECO:0000259" key="11">
    <source>
        <dbReference type="Pfam" id="PF01408"/>
    </source>
</evidence>
<evidence type="ECO:0000313" key="14">
    <source>
        <dbReference type="Proteomes" id="UP000183832"/>
    </source>
</evidence>
<reference evidence="13 14" key="1">
    <citation type="submission" date="2015-04" db="EMBL/GenBank/DDBJ databases">
        <authorList>
            <person name="Syromyatnikov M.Y."/>
            <person name="Popov V.N."/>
        </authorList>
    </citation>
    <scope>NUCLEOTIDE SEQUENCE [LARGE SCALE GENOMIC DNA]</scope>
</reference>
<dbReference type="InterPro" id="IPR036291">
    <property type="entry name" value="NAD(P)-bd_dom_sf"/>
</dbReference>
<dbReference type="PANTHER" id="PTHR22604:SF105">
    <property type="entry name" value="TRANS-1,2-DIHYDROBENZENE-1,2-DIOL DEHYDROGENASE"/>
    <property type="match status" value="1"/>
</dbReference>
<gene>
    <name evidence="13" type="primary">putative Trans-1</name>
    <name evidence="13" type="ORF">CLUMA_CG000053</name>
</gene>
<dbReference type="GO" id="GO:0047115">
    <property type="term" value="F:trans-1,2-dihydrobenzene-1,2-diol dehydrogenase activity"/>
    <property type="evidence" value="ECO:0007669"/>
    <property type="project" value="UniProtKB-EC"/>
</dbReference>
<dbReference type="EC" id="1.1.1.179" evidence="4"/>
<dbReference type="Pfam" id="PF01408">
    <property type="entry name" value="GFO_IDH_MocA"/>
    <property type="match status" value="2"/>
</dbReference>
<evidence type="ECO:0000313" key="13">
    <source>
        <dbReference type="EMBL" id="CRK86429.1"/>
    </source>
</evidence>
<dbReference type="InterPro" id="IPR000683">
    <property type="entry name" value="Gfo/Idh/MocA-like_OxRdtase_N"/>
</dbReference>
<feature type="domain" description="GFO/IDH/MocA-like oxidoreductase" evidence="12">
    <location>
        <begin position="464"/>
        <end position="576"/>
    </location>
</feature>
<sequence>MAPLRWGIASAGKISNDFCAALTTLPKGHHELVAVAARSEENAKEFAKLFNIPNYYGGYEMLMKDPNVDIVYVGAINTTHLEIGLMALDNGKHILCEKPLTLNEKHSRKLLEKAKEMKLFCMEGIWSRFFPSYKYLKKRLDDGDFGDIKEVNAEFGFNISNVDRLTKKDLGGGVILDLGVYAIQFAQFVFRSEPTSIIAKGKLNDEGVDAEVEIELKYSNGGIARLKTSAVRELHNEGIVKGTKGSMKLHNFWCCTHLTDIDTNVKEWPLPKPKIGEFIFTNSAGLRYEAEEIRNCINNGLLECPIVSHDESLLIAHIEDEIRHISKNIIMAPLRWGIASTGTISFDFANALSTLPVTDHQIVAVGARSLSSAKVFAKKFDVPKYYEGYENLMKDEEIDVIYIGSIVATHFEIAMLALQHNKHVLCEKPLTLNEKMSRRLFATAKEKNLFFMEGLWSRFFESWKYLRQRIDDGDLGEIKEIDLEFGFPLADTTRLFLNNGGGSTLDLGVYPIQLSLWVFRAEPTKVIAFSKLNEDSLDMEYNGEYHFPNGGITKFKVSCLSPLSNTAIIKGTKGEIVLPDFWCPLKLTDVDGSIKSWDLPKARYDFLLKNSAGLSFEAEEARRLINDGLIESPSVTHEESLRLARVQDKQRKLFGVHFPEDDLEY</sequence>
<comment type="catalytic activity">
    <reaction evidence="10">
        <text>D-xylose + NADP(+) = D-xylono-1,5-lactone + NADPH + H(+)</text>
        <dbReference type="Rhea" id="RHEA:22000"/>
        <dbReference type="ChEBI" id="CHEBI:15378"/>
        <dbReference type="ChEBI" id="CHEBI:15867"/>
        <dbReference type="ChEBI" id="CHEBI:53455"/>
        <dbReference type="ChEBI" id="CHEBI:57783"/>
        <dbReference type="ChEBI" id="CHEBI:58349"/>
        <dbReference type="EC" id="1.1.1.179"/>
    </reaction>
</comment>
<evidence type="ECO:0000256" key="6">
    <source>
        <dbReference type="ARBA" id="ARBA00042926"/>
    </source>
</evidence>
<accession>A0A1J1HEL7</accession>
<evidence type="ECO:0000256" key="3">
    <source>
        <dbReference type="ARBA" id="ARBA00038853"/>
    </source>
</evidence>
<dbReference type="InterPro" id="IPR050984">
    <property type="entry name" value="Gfo/Idh/MocA_domain"/>
</dbReference>
<name>A0A1J1HEL7_9DIPT</name>
<evidence type="ECO:0000256" key="7">
    <source>
        <dbReference type="ARBA" id="ARBA00042988"/>
    </source>
</evidence>
<dbReference type="EMBL" id="CVRI01000001">
    <property type="protein sequence ID" value="CRK86429.1"/>
    <property type="molecule type" value="Genomic_DNA"/>
</dbReference>
<evidence type="ECO:0000256" key="9">
    <source>
        <dbReference type="ARBA" id="ARBA00047423"/>
    </source>
</evidence>
<dbReference type="Proteomes" id="UP000183832">
    <property type="component" value="Unassembled WGS sequence"/>
</dbReference>
<keyword evidence="2" id="KW-0560">Oxidoreductase</keyword>
<evidence type="ECO:0000256" key="2">
    <source>
        <dbReference type="ARBA" id="ARBA00023002"/>
    </source>
</evidence>
<proteinExistence type="inferred from homology"/>
<feature type="domain" description="Gfo/Idh/MocA-like oxidoreductase N-terminal" evidence="11">
    <location>
        <begin position="335"/>
        <end position="453"/>
    </location>
</feature>
<keyword evidence="14" id="KW-1185">Reference proteome</keyword>
<dbReference type="InterPro" id="IPR055170">
    <property type="entry name" value="GFO_IDH_MocA-like_dom"/>
</dbReference>
<feature type="domain" description="GFO/IDH/MocA-like oxidoreductase" evidence="12">
    <location>
        <begin position="133"/>
        <end position="247"/>
    </location>
</feature>
<dbReference type="EC" id="1.3.1.20" evidence="3"/>
<dbReference type="STRING" id="568069.A0A1J1HEL7"/>
<dbReference type="Gene3D" id="3.30.360.10">
    <property type="entry name" value="Dihydrodipicolinate Reductase, domain 2"/>
    <property type="match status" value="2"/>
</dbReference>
<dbReference type="OrthoDB" id="2129491at2759"/>
<evidence type="ECO:0000256" key="5">
    <source>
        <dbReference type="ARBA" id="ARBA00040603"/>
    </source>
</evidence>
<evidence type="ECO:0000256" key="1">
    <source>
        <dbReference type="ARBA" id="ARBA00010928"/>
    </source>
</evidence>
<organism evidence="13 14">
    <name type="scientific">Clunio marinus</name>
    <dbReference type="NCBI Taxonomy" id="568069"/>
    <lineage>
        <taxon>Eukaryota</taxon>
        <taxon>Metazoa</taxon>
        <taxon>Ecdysozoa</taxon>
        <taxon>Arthropoda</taxon>
        <taxon>Hexapoda</taxon>
        <taxon>Insecta</taxon>
        <taxon>Pterygota</taxon>
        <taxon>Neoptera</taxon>
        <taxon>Endopterygota</taxon>
        <taxon>Diptera</taxon>
        <taxon>Nematocera</taxon>
        <taxon>Chironomoidea</taxon>
        <taxon>Chironomidae</taxon>
        <taxon>Clunio</taxon>
    </lineage>
</organism>
<feature type="domain" description="Gfo/Idh/MocA-like oxidoreductase N-terminal" evidence="11">
    <location>
        <begin position="5"/>
        <end position="123"/>
    </location>
</feature>
<evidence type="ECO:0000259" key="12">
    <source>
        <dbReference type="Pfam" id="PF22725"/>
    </source>
</evidence>
<protein>
    <recommendedName>
        <fullName evidence="5">Trans-1,2-dihydrobenzene-1,2-diol dehydrogenase</fullName>
        <ecNumber evidence="4">1.1.1.179</ecNumber>
        <ecNumber evidence="3">1.3.1.20</ecNumber>
    </recommendedName>
    <alternativeName>
        <fullName evidence="8">D-xylose 1-dehydrogenase</fullName>
    </alternativeName>
    <alternativeName>
        <fullName evidence="7">D-xylose-NADP dehydrogenase</fullName>
    </alternativeName>
    <alternativeName>
        <fullName evidence="6">Dimeric dihydrodiol dehydrogenase</fullName>
    </alternativeName>
</protein>
<comment type="similarity">
    <text evidence="1">Belongs to the Gfo/Idh/MocA family.</text>
</comment>
<dbReference type="Gene3D" id="3.40.50.720">
    <property type="entry name" value="NAD(P)-binding Rossmann-like Domain"/>
    <property type="match status" value="2"/>
</dbReference>
<dbReference type="Pfam" id="PF22725">
    <property type="entry name" value="GFO_IDH_MocA_C3"/>
    <property type="match status" value="2"/>
</dbReference>